<dbReference type="EC" id="3.1.-.-" evidence="7"/>
<organism evidence="8 9">
    <name type="scientific">Niastella soli</name>
    <dbReference type="NCBI Taxonomy" id="2821487"/>
    <lineage>
        <taxon>Bacteria</taxon>
        <taxon>Pseudomonadati</taxon>
        <taxon>Bacteroidota</taxon>
        <taxon>Chitinophagia</taxon>
        <taxon>Chitinophagales</taxon>
        <taxon>Chitinophagaceae</taxon>
        <taxon>Niastella</taxon>
    </lineage>
</organism>
<proteinExistence type="inferred from homology"/>
<evidence type="ECO:0000256" key="2">
    <source>
        <dbReference type="ARBA" id="ARBA00022722"/>
    </source>
</evidence>
<comment type="similarity">
    <text evidence="1 7">Belongs to the endoribonuclease YbeY family.</text>
</comment>
<dbReference type="RefSeq" id="WP_209137788.1">
    <property type="nucleotide sequence ID" value="NZ_JAGHKO010000001.1"/>
</dbReference>
<keyword evidence="4 7" id="KW-0255">Endonuclease</keyword>
<feature type="binding site" evidence="7">
    <location>
        <position position="114"/>
    </location>
    <ligand>
        <name>Zn(2+)</name>
        <dbReference type="ChEBI" id="CHEBI:29105"/>
        <note>catalytic</note>
    </ligand>
</feature>
<keyword evidence="2 7" id="KW-0540">Nuclease</keyword>
<dbReference type="InterPro" id="IPR023091">
    <property type="entry name" value="MetalPrtase_cat_dom_sf_prd"/>
</dbReference>
<comment type="subcellular location">
    <subcellularLocation>
        <location evidence="7">Cytoplasm</location>
    </subcellularLocation>
</comment>
<dbReference type="HAMAP" id="MF_00009">
    <property type="entry name" value="Endoribonucl_YbeY"/>
    <property type="match status" value="1"/>
</dbReference>
<name>A0ABS3YPB9_9BACT</name>
<comment type="cofactor">
    <cofactor evidence="7">
        <name>Zn(2+)</name>
        <dbReference type="ChEBI" id="CHEBI:29105"/>
    </cofactor>
    <text evidence="7">Binds 1 zinc ion.</text>
</comment>
<keyword evidence="6 7" id="KW-0862">Zinc</keyword>
<keyword evidence="7" id="KW-0698">rRNA processing</keyword>
<evidence type="ECO:0000256" key="5">
    <source>
        <dbReference type="ARBA" id="ARBA00022801"/>
    </source>
</evidence>
<accession>A0ABS3YPB9</accession>
<evidence type="ECO:0000256" key="7">
    <source>
        <dbReference type="HAMAP-Rule" id="MF_00009"/>
    </source>
</evidence>
<dbReference type="SUPFAM" id="SSF55486">
    <property type="entry name" value="Metalloproteases ('zincins'), catalytic domain"/>
    <property type="match status" value="1"/>
</dbReference>
<dbReference type="EMBL" id="JAGHKO010000001">
    <property type="protein sequence ID" value="MBO9199733.1"/>
    <property type="molecule type" value="Genomic_DNA"/>
</dbReference>
<keyword evidence="7" id="KW-0690">Ribosome biogenesis</keyword>
<dbReference type="PANTHER" id="PTHR46986">
    <property type="entry name" value="ENDORIBONUCLEASE YBEY, CHLOROPLASTIC"/>
    <property type="match status" value="1"/>
</dbReference>
<dbReference type="NCBIfam" id="TIGR00043">
    <property type="entry name" value="rRNA maturation RNase YbeY"/>
    <property type="match status" value="1"/>
</dbReference>
<comment type="function">
    <text evidence="7">Single strand-specific metallo-endoribonuclease involved in late-stage 70S ribosome quality control and in maturation of the 3' terminus of the 16S rRNA.</text>
</comment>
<keyword evidence="5 7" id="KW-0378">Hydrolase</keyword>
<keyword evidence="3 7" id="KW-0479">Metal-binding</keyword>
<keyword evidence="7" id="KW-0963">Cytoplasm</keyword>
<evidence type="ECO:0000256" key="4">
    <source>
        <dbReference type="ARBA" id="ARBA00022759"/>
    </source>
</evidence>
<dbReference type="Pfam" id="PF02130">
    <property type="entry name" value="YbeY"/>
    <property type="match status" value="1"/>
</dbReference>
<evidence type="ECO:0000313" key="8">
    <source>
        <dbReference type="EMBL" id="MBO9199733.1"/>
    </source>
</evidence>
<dbReference type="PANTHER" id="PTHR46986:SF1">
    <property type="entry name" value="ENDORIBONUCLEASE YBEY, CHLOROPLASTIC"/>
    <property type="match status" value="1"/>
</dbReference>
<dbReference type="Gene3D" id="3.40.390.30">
    <property type="entry name" value="Metalloproteases ('zincins'), catalytic domain"/>
    <property type="match status" value="1"/>
</dbReference>
<evidence type="ECO:0000256" key="1">
    <source>
        <dbReference type="ARBA" id="ARBA00010875"/>
    </source>
</evidence>
<dbReference type="InterPro" id="IPR002036">
    <property type="entry name" value="YbeY"/>
</dbReference>
<feature type="binding site" evidence="7">
    <location>
        <position position="124"/>
    </location>
    <ligand>
        <name>Zn(2+)</name>
        <dbReference type="ChEBI" id="CHEBI:29105"/>
        <note>catalytic</note>
    </ligand>
</feature>
<protein>
    <recommendedName>
        <fullName evidence="7">Endoribonuclease YbeY</fullName>
        <ecNumber evidence="7">3.1.-.-</ecNumber>
    </recommendedName>
</protein>
<evidence type="ECO:0000256" key="6">
    <source>
        <dbReference type="ARBA" id="ARBA00022833"/>
    </source>
</evidence>
<gene>
    <name evidence="7 8" type="primary">ybeY</name>
    <name evidence="8" type="ORF">J7I42_05600</name>
</gene>
<comment type="caution">
    <text evidence="8">The sequence shown here is derived from an EMBL/GenBank/DDBJ whole genome shotgun (WGS) entry which is preliminary data.</text>
</comment>
<evidence type="ECO:0000256" key="3">
    <source>
        <dbReference type="ARBA" id="ARBA00022723"/>
    </source>
</evidence>
<sequence>MPNNNSTPPIHFHFLETISFTQRTLVKEVVRDLFKKEKTKLEQLRYIFCSDEYLLQINKEHLNHNYYTDIITFDLSENPKAVTGEIYISVDRVRDNAQNYEVSFKHELLRVIFHGALHLCGYKDKSSKEEQLMRKAEDKYLKYYLSKTK</sequence>
<reference evidence="8 9" key="1">
    <citation type="submission" date="2021-03" db="EMBL/GenBank/DDBJ databases">
        <title>Assistant Professor.</title>
        <authorList>
            <person name="Huq M.A."/>
        </authorList>
    </citation>
    <scope>NUCLEOTIDE SEQUENCE [LARGE SCALE GENOMIC DNA]</scope>
    <source>
        <strain evidence="8 9">MAH-29</strain>
    </source>
</reference>
<feature type="binding site" evidence="7">
    <location>
        <position position="118"/>
    </location>
    <ligand>
        <name>Zn(2+)</name>
        <dbReference type="ChEBI" id="CHEBI:29105"/>
        <note>catalytic</note>
    </ligand>
</feature>
<evidence type="ECO:0000313" key="9">
    <source>
        <dbReference type="Proteomes" id="UP000677244"/>
    </source>
</evidence>
<keyword evidence="9" id="KW-1185">Reference proteome</keyword>
<dbReference type="Proteomes" id="UP000677244">
    <property type="component" value="Unassembled WGS sequence"/>
</dbReference>